<feature type="region of interest" description="Disordered" evidence="1">
    <location>
        <begin position="192"/>
        <end position="220"/>
    </location>
</feature>
<keyword evidence="2" id="KW-0472">Membrane</keyword>
<evidence type="ECO:0000256" key="1">
    <source>
        <dbReference type="SAM" id="MobiDB-lite"/>
    </source>
</evidence>
<comment type="caution">
    <text evidence="3">The sequence shown here is derived from an EMBL/GenBank/DDBJ whole genome shotgun (WGS) entry which is preliminary data.</text>
</comment>
<feature type="region of interest" description="Disordered" evidence="1">
    <location>
        <begin position="105"/>
        <end position="143"/>
    </location>
</feature>
<feature type="compositionally biased region" description="Polar residues" evidence="1">
    <location>
        <begin position="211"/>
        <end position="220"/>
    </location>
</feature>
<proteinExistence type="predicted"/>
<dbReference type="EMBL" id="ASPP01014522">
    <property type="protein sequence ID" value="ETO18709.1"/>
    <property type="molecule type" value="Genomic_DNA"/>
</dbReference>
<keyword evidence="2" id="KW-1133">Transmembrane helix</keyword>
<protein>
    <submittedName>
        <fullName evidence="3">Uncharacterized protein</fullName>
    </submittedName>
</protein>
<sequence>MGRKNPLLDYGKTALTEPLLQKTINQFCFFFSLLYSIYNTYLCICNILAQKKKNRVIPKRNQQQNLSNALRIEVISLMSEGLAQGIRRTARRSFKKKTSTFLPSQNKLSEEELQNSQGSSVAMSDLSHVSQRKRDEKNARNTTVSAVMNLRQSSDAFRAMKVGSVQVDEANADKATGTPAAELLFKFDDSGNHDGNINNRNNSNSNANAERVSTTSNDNLDLSKSMSIQEDQLVSSKPVFTPILPEVVSKPIRETVQNQSQNRVQENVRKDAFMDSKEENPFTSYYLDNIKAKPESRSYIF</sequence>
<organism evidence="3 4">
    <name type="scientific">Reticulomyxa filosa</name>
    <dbReference type="NCBI Taxonomy" id="46433"/>
    <lineage>
        <taxon>Eukaryota</taxon>
        <taxon>Sar</taxon>
        <taxon>Rhizaria</taxon>
        <taxon>Retaria</taxon>
        <taxon>Foraminifera</taxon>
        <taxon>Monothalamids</taxon>
        <taxon>Reticulomyxidae</taxon>
        <taxon>Reticulomyxa</taxon>
    </lineage>
</organism>
<accession>X6MYZ1</accession>
<feature type="compositionally biased region" description="Low complexity" evidence="1">
    <location>
        <begin position="196"/>
        <end position="209"/>
    </location>
</feature>
<evidence type="ECO:0000313" key="3">
    <source>
        <dbReference type="EMBL" id="ETO18709.1"/>
    </source>
</evidence>
<reference evidence="3 4" key="1">
    <citation type="journal article" date="2013" name="Curr. Biol.">
        <title>The Genome of the Foraminiferan Reticulomyxa filosa.</title>
        <authorList>
            <person name="Glockner G."/>
            <person name="Hulsmann N."/>
            <person name="Schleicher M."/>
            <person name="Noegel A.A."/>
            <person name="Eichinger L."/>
            <person name="Gallinger C."/>
            <person name="Pawlowski J."/>
            <person name="Sierra R."/>
            <person name="Euteneuer U."/>
            <person name="Pillet L."/>
            <person name="Moustafa A."/>
            <person name="Platzer M."/>
            <person name="Groth M."/>
            <person name="Szafranski K."/>
            <person name="Schliwa M."/>
        </authorList>
    </citation>
    <scope>NUCLEOTIDE SEQUENCE [LARGE SCALE GENOMIC DNA]</scope>
</reference>
<evidence type="ECO:0000313" key="4">
    <source>
        <dbReference type="Proteomes" id="UP000023152"/>
    </source>
</evidence>
<keyword evidence="2" id="KW-0812">Transmembrane</keyword>
<dbReference type="Proteomes" id="UP000023152">
    <property type="component" value="Unassembled WGS sequence"/>
</dbReference>
<name>X6MYZ1_RETFI</name>
<gene>
    <name evidence="3" type="ORF">RFI_18546</name>
</gene>
<keyword evidence="4" id="KW-1185">Reference proteome</keyword>
<evidence type="ECO:0000256" key="2">
    <source>
        <dbReference type="SAM" id="Phobius"/>
    </source>
</evidence>
<dbReference type="AlphaFoldDB" id="X6MYZ1"/>
<feature type="transmembrane region" description="Helical" evidence="2">
    <location>
        <begin position="24"/>
        <end position="49"/>
    </location>
</feature>